<dbReference type="GO" id="GO:0008233">
    <property type="term" value="F:peptidase activity"/>
    <property type="evidence" value="ECO:0007669"/>
    <property type="project" value="UniProtKB-KW"/>
</dbReference>
<dbReference type="GO" id="GO:0003964">
    <property type="term" value="F:RNA-directed DNA polymerase activity"/>
    <property type="evidence" value="ECO:0007669"/>
    <property type="project" value="UniProtKB-KW"/>
</dbReference>
<protein>
    <recommendedName>
        <fullName evidence="9">Reverse transcriptase domain-containing protein</fullName>
    </recommendedName>
</protein>
<dbReference type="EMBL" id="SZYD01000008">
    <property type="protein sequence ID" value="KAD5508010.1"/>
    <property type="molecule type" value="Genomic_DNA"/>
</dbReference>
<dbReference type="GO" id="GO:0006508">
    <property type="term" value="P:proteolysis"/>
    <property type="evidence" value="ECO:0007669"/>
    <property type="project" value="UniProtKB-KW"/>
</dbReference>
<dbReference type="Proteomes" id="UP000326396">
    <property type="component" value="Linkage Group LG16"/>
</dbReference>
<evidence type="ECO:0000256" key="6">
    <source>
        <dbReference type="ARBA" id="ARBA00022801"/>
    </source>
</evidence>
<dbReference type="Pfam" id="PF00078">
    <property type="entry name" value="RVT_1"/>
    <property type="match status" value="1"/>
</dbReference>
<comment type="caution">
    <text evidence="10">The sequence shown here is derived from an EMBL/GenBank/DDBJ whole genome shotgun (WGS) entry which is preliminary data.</text>
</comment>
<keyword evidence="11" id="KW-1185">Reference proteome</keyword>
<evidence type="ECO:0000313" key="11">
    <source>
        <dbReference type="Proteomes" id="UP000326396"/>
    </source>
</evidence>
<evidence type="ECO:0000313" key="10">
    <source>
        <dbReference type="EMBL" id="KAD5508010.1"/>
    </source>
</evidence>
<dbReference type="AlphaFoldDB" id="A0A5N6NYG1"/>
<dbReference type="Gene3D" id="3.30.70.270">
    <property type="match status" value="1"/>
</dbReference>
<keyword evidence="4" id="KW-0540">Nuclease</keyword>
<dbReference type="FunFam" id="3.10.10.10:FF:000007">
    <property type="entry name" value="Retrovirus-related Pol polyprotein from transposon 17.6-like Protein"/>
    <property type="match status" value="1"/>
</dbReference>
<dbReference type="CDD" id="cd00303">
    <property type="entry name" value="retropepsin_like"/>
    <property type="match status" value="1"/>
</dbReference>
<keyword evidence="1" id="KW-0645">Protease</keyword>
<dbReference type="Pfam" id="PF08284">
    <property type="entry name" value="RVP_2"/>
    <property type="match status" value="1"/>
</dbReference>
<keyword evidence="5" id="KW-0255">Endonuclease</keyword>
<gene>
    <name evidence="10" type="ORF">E3N88_15713</name>
</gene>
<evidence type="ECO:0000256" key="3">
    <source>
        <dbReference type="ARBA" id="ARBA00022695"/>
    </source>
</evidence>
<name>A0A5N6NYG1_9ASTR</name>
<keyword evidence="7" id="KW-0695">RNA-directed DNA polymerase</keyword>
<feature type="domain" description="Reverse transcriptase" evidence="9">
    <location>
        <begin position="256"/>
        <end position="441"/>
    </location>
</feature>
<feature type="compositionally biased region" description="Basic and acidic residues" evidence="8">
    <location>
        <begin position="125"/>
        <end position="139"/>
    </location>
</feature>
<proteinExistence type="predicted"/>
<keyword evidence="2" id="KW-0808">Transferase</keyword>
<reference evidence="10 11" key="1">
    <citation type="submission" date="2019-05" db="EMBL/GenBank/DDBJ databases">
        <title>Mikania micrantha, genome provides insights into the molecular mechanism of rapid growth.</title>
        <authorList>
            <person name="Liu B."/>
        </authorList>
    </citation>
    <scope>NUCLEOTIDE SEQUENCE [LARGE SCALE GENOMIC DNA]</scope>
    <source>
        <strain evidence="10">NLD-2019</strain>
        <tissue evidence="10">Leaf</tissue>
    </source>
</reference>
<organism evidence="10 11">
    <name type="scientific">Mikania micrantha</name>
    <name type="common">bitter vine</name>
    <dbReference type="NCBI Taxonomy" id="192012"/>
    <lineage>
        <taxon>Eukaryota</taxon>
        <taxon>Viridiplantae</taxon>
        <taxon>Streptophyta</taxon>
        <taxon>Embryophyta</taxon>
        <taxon>Tracheophyta</taxon>
        <taxon>Spermatophyta</taxon>
        <taxon>Magnoliopsida</taxon>
        <taxon>eudicotyledons</taxon>
        <taxon>Gunneridae</taxon>
        <taxon>Pentapetalae</taxon>
        <taxon>asterids</taxon>
        <taxon>campanulids</taxon>
        <taxon>Asterales</taxon>
        <taxon>Asteraceae</taxon>
        <taxon>Asteroideae</taxon>
        <taxon>Heliantheae alliance</taxon>
        <taxon>Eupatorieae</taxon>
        <taxon>Mikania</taxon>
    </lineage>
</organism>
<feature type="compositionally biased region" description="Basic residues" evidence="8">
    <location>
        <begin position="140"/>
        <end position="149"/>
    </location>
</feature>
<keyword evidence="3" id="KW-0548">Nucleotidyltransferase</keyword>
<evidence type="ECO:0000259" key="9">
    <source>
        <dbReference type="PROSITE" id="PS50878"/>
    </source>
</evidence>
<keyword evidence="6" id="KW-0378">Hydrolase</keyword>
<dbReference type="PROSITE" id="PS50878">
    <property type="entry name" value="RT_POL"/>
    <property type="match status" value="1"/>
</dbReference>
<feature type="region of interest" description="Disordered" evidence="8">
    <location>
        <begin position="125"/>
        <end position="149"/>
    </location>
</feature>
<dbReference type="Gene3D" id="3.10.10.10">
    <property type="entry name" value="HIV Type 1 Reverse Transcriptase, subunit A, domain 1"/>
    <property type="match status" value="1"/>
</dbReference>
<accession>A0A5N6NYG1</accession>
<dbReference type="PANTHER" id="PTHR24559:SF427">
    <property type="entry name" value="RNA-DIRECTED DNA POLYMERASE"/>
    <property type="match status" value="1"/>
</dbReference>
<evidence type="ECO:0000256" key="5">
    <source>
        <dbReference type="ARBA" id="ARBA00022759"/>
    </source>
</evidence>
<dbReference type="CDD" id="cd01647">
    <property type="entry name" value="RT_LTR"/>
    <property type="match status" value="1"/>
</dbReference>
<dbReference type="InterPro" id="IPR043502">
    <property type="entry name" value="DNA/RNA_pol_sf"/>
</dbReference>
<sequence>MWWDGAWAGASFSFIYHVQCNNLIIPIITHDIAPREPSARRGLRSNPAGSGCDTDHLGYITRYHKLVALVLDMVLTLEKRIDKYVGGLPACIQGLVISANPVTMESAVSLSGKLTNLMVASETLKKEANSGKHKEESSKKPHHHPKKKQKVIKNYTMATPLNQALHGMWKEGPLGPTMKDGTYSSSQQCYFSSPSTQQSEPEQRAFAIGAPAACQDPNVVTGTFLLHDFYASILFDTSADQSFISTDFACQLNQVEELLDSPYIIEVANGKQITVKRQDQDSGYAVVKEYPEVFPEDLPDYRELNKLTIKNRYPLPRIDDLFDQQKGAQYFSKIDLQSGYHQLRVQEEDIPKTSFWTRYGHYEFMVMPFGLTNAPAVFMDLMNRVCKPYLDQFVIVFIDDILIYSKNKEEHEQHLRNILELLKKEQLYAKFSKCEFLLREV</sequence>
<evidence type="ECO:0000256" key="8">
    <source>
        <dbReference type="SAM" id="MobiDB-lite"/>
    </source>
</evidence>
<dbReference type="InterPro" id="IPR000477">
    <property type="entry name" value="RT_dom"/>
</dbReference>
<evidence type="ECO:0000256" key="7">
    <source>
        <dbReference type="ARBA" id="ARBA00022918"/>
    </source>
</evidence>
<dbReference type="InterPro" id="IPR043128">
    <property type="entry name" value="Rev_trsase/Diguanyl_cyclase"/>
</dbReference>
<dbReference type="InterPro" id="IPR053134">
    <property type="entry name" value="RNA-dir_DNA_polymerase"/>
</dbReference>
<dbReference type="SUPFAM" id="SSF56672">
    <property type="entry name" value="DNA/RNA polymerases"/>
    <property type="match status" value="1"/>
</dbReference>
<dbReference type="PANTHER" id="PTHR24559">
    <property type="entry name" value="TRANSPOSON TY3-I GAG-POL POLYPROTEIN"/>
    <property type="match status" value="1"/>
</dbReference>
<dbReference type="GO" id="GO:0004519">
    <property type="term" value="F:endonuclease activity"/>
    <property type="evidence" value="ECO:0007669"/>
    <property type="project" value="UniProtKB-KW"/>
</dbReference>
<evidence type="ECO:0000256" key="2">
    <source>
        <dbReference type="ARBA" id="ARBA00022679"/>
    </source>
</evidence>
<evidence type="ECO:0000256" key="4">
    <source>
        <dbReference type="ARBA" id="ARBA00022722"/>
    </source>
</evidence>
<evidence type="ECO:0000256" key="1">
    <source>
        <dbReference type="ARBA" id="ARBA00022670"/>
    </source>
</evidence>
<dbReference type="OrthoDB" id="7609118at2759"/>